<evidence type="ECO:0000313" key="2">
    <source>
        <dbReference type="Proteomes" id="UP001359559"/>
    </source>
</evidence>
<protein>
    <submittedName>
        <fullName evidence="1">Uncharacterized protein</fullName>
    </submittedName>
</protein>
<comment type="caution">
    <text evidence="1">The sequence shown here is derived from an EMBL/GenBank/DDBJ whole genome shotgun (WGS) entry which is preliminary data.</text>
</comment>
<organism evidence="1 2">
    <name type="scientific">Clitoria ternatea</name>
    <name type="common">Butterfly pea</name>
    <dbReference type="NCBI Taxonomy" id="43366"/>
    <lineage>
        <taxon>Eukaryota</taxon>
        <taxon>Viridiplantae</taxon>
        <taxon>Streptophyta</taxon>
        <taxon>Embryophyta</taxon>
        <taxon>Tracheophyta</taxon>
        <taxon>Spermatophyta</taxon>
        <taxon>Magnoliopsida</taxon>
        <taxon>eudicotyledons</taxon>
        <taxon>Gunneridae</taxon>
        <taxon>Pentapetalae</taxon>
        <taxon>rosids</taxon>
        <taxon>fabids</taxon>
        <taxon>Fabales</taxon>
        <taxon>Fabaceae</taxon>
        <taxon>Papilionoideae</taxon>
        <taxon>50 kb inversion clade</taxon>
        <taxon>NPAAA clade</taxon>
        <taxon>indigoferoid/millettioid clade</taxon>
        <taxon>Phaseoleae</taxon>
        <taxon>Clitoria</taxon>
    </lineage>
</organism>
<sequence length="77" mass="8650">MILSCDVKPAYLYAGQRGSLGRITKVEITRVEEIAEDRVCREELVITRVRGRYAPNESLIFSPTPVPKDSSQEIKVA</sequence>
<accession>A0AAN9IHK0</accession>
<keyword evidence="2" id="KW-1185">Reference proteome</keyword>
<dbReference type="EMBL" id="JAYKXN010000006">
    <property type="protein sequence ID" value="KAK7278844.1"/>
    <property type="molecule type" value="Genomic_DNA"/>
</dbReference>
<dbReference type="AlphaFoldDB" id="A0AAN9IHK0"/>
<reference evidence="1 2" key="1">
    <citation type="submission" date="2024-01" db="EMBL/GenBank/DDBJ databases">
        <title>The genomes of 5 underutilized Papilionoideae crops provide insights into root nodulation and disease resistance.</title>
        <authorList>
            <person name="Yuan L."/>
        </authorList>
    </citation>
    <scope>NUCLEOTIDE SEQUENCE [LARGE SCALE GENOMIC DNA]</scope>
    <source>
        <strain evidence="1">LY-2023</strain>
        <tissue evidence="1">Leaf</tissue>
    </source>
</reference>
<dbReference type="Proteomes" id="UP001359559">
    <property type="component" value="Unassembled WGS sequence"/>
</dbReference>
<gene>
    <name evidence="1" type="ORF">RJT34_23882</name>
</gene>
<proteinExistence type="predicted"/>
<evidence type="ECO:0000313" key="1">
    <source>
        <dbReference type="EMBL" id="KAK7278844.1"/>
    </source>
</evidence>
<name>A0AAN9IHK0_CLITE</name>